<evidence type="ECO:0000256" key="7">
    <source>
        <dbReference type="ARBA" id="ARBA00023136"/>
    </source>
</evidence>
<dbReference type="GO" id="GO:0016763">
    <property type="term" value="F:pentosyltransferase activity"/>
    <property type="evidence" value="ECO:0007669"/>
    <property type="project" value="TreeGrafter"/>
</dbReference>
<proteinExistence type="predicted"/>
<evidence type="ECO:0000256" key="5">
    <source>
        <dbReference type="ARBA" id="ARBA00022692"/>
    </source>
</evidence>
<dbReference type="EMBL" id="JAOCDZ010000003">
    <property type="protein sequence ID" value="MDH0735238.1"/>
    <property type="molecule type" value="Genomic_DNA"/>
</dbReference>
<feature type="transmembrane region" description="Helical" evidence="8">
    <location>
        <begin position="405"/>
        <end position="428"/>
    </location>
</feature>
<dbReference type="Pfam" id="PF13231">
    <property type="entry name" value="PMT_2"/>
    <property type="match status" value="1"/>
</dbReference>
<keyword evidence="2" id="KW-1003">Cell membrane</keyword>
<keyword evidence="7 8" id="KW-0472">Membrane</keyword>
<dbReference type="PANTHER" id="PTHR33908:SF11">
    <property type="entry name" value="MEMBRANE PROTEIN"/>
    <property type="match status" value="1"/>
</dbReference>
<dbReference type="InterPro" id="IPR038731">
    <property type="entry name" value="RgtA/B/C-like"/>
</dbReference>
<sequence length="585" mass="65786">MQKKTHRTSLLVALIFLVAIVLRTVVPNTERQIVAGDEETYHFSALNLIHHHTFTRDVTGGMFGGTVELVPTANLSPGFSFYIAAIYTALGEDPSKILVSNVVLSIISFWLIYRILRTLRASSIGLVTALAITAVYPGFLYNIDRMLTEQLFMALFLGAILLFLIGTERQKRGVLAASGIILAAATHVRAQAIPFIALALIYLAVYANSRASFFKMAAPFTGGFVLCMAPWWIRNFILLGEFVPLTLATDSPRIWGAVPYFLDMNDTNNKNLSEIINANFSASPSAYIRWRLFGYMNNMWADVWDENLTHPGIFLQRIAFVCQLIFVVPAMIAMPWLIKRRIPQWTLIAAVPLCIVLPNVMFHGLPRYAFLAAPYVIIMMGLLLTRNDEFKSDGLAQWQEKAHGVGHILLLFLASIYAVWVAYSVYIFPSRIPADMSSYRIGKYAHIAVADLANSDIVFDASYKATQMEVRNSKLIKEDGQYRNTDAPGIFILKLGSTDKNSAITRVEVSMSGGAPYDYTTLYWMTSESPRMSESKFYKAPRFWFNNRQVFYIDADARELLVVPSVLQGNKFTLDSIRVTKYRNP</sequence>
<feature type="transmembrane region" description="Helical" evidence="8">
    <location>
        <begin position="368"/>
        <end position="385"/>
    </location>
</feature>
<feature type="domain" description="Glycosyltransferase RgtA/B/C/D-like" evidence="9">
    <location>
        <begin position="79"/>
        <end position="228"/>
    </location>
</feature>
<dbReference type="RefSeq" id="WP_279994257.1">
    <property type="nucleotide sequence ID" value="NZ_JAOCDZ010000003.1"/>
</dbReference>
<evidence type="ECO:0000256" key="1">
    <source>
        <dbReference type="ARBA" id="ARBA00004651"/>
    </source>
</evidence>
<feature type="transmembrane region" description="Helical" evidence="8">
    <location>
        <begin position="345"/>
        <end position="362"/>
    </location>
</feature>
<dbReference type="AlphaFoldDB" id="A0AA42LHP5"/>
<dbReference type="GO" id="GO:0005886">
    <property type="term" value="C:plasma membrane"/>
    <property type="evidence" value="ECO:0007669"/>
    <property type="project" value="UniProtKB-SubCell"/>
</dbReference>
<evidence type="ECO:0000256" key="6">
    <source>
        <dbReference type="ARBA" id="ARBA00022989"/>
    </source>
</evidence>
<name>A0AA42LHP5_9BURK</name>
<feature type="transmembrane region" description="Helical" evidence="8">
    <location>
        <begin position="213"/>
        <end position="233"/>
    </location>
</feature>
<feature type="transmembrane region" description="Helical" evidence="8">
    <location>
        <begin position="150"/>
        <end position="167"/>
    </location>
</feature>
<feature type="transmembrane region" description="Helical" evidence="8">
    <location>
        <begin position="318"/>
        <end position="338"/>
    </location>
</feature>
<protein>
    <submittedName>
        <fullName evidence="10">Glycosyltransferase family 39 protein</fullName>
    </submittedName>
</protein>
<dbReference type="GO" id="GO:0009103">
    <property type="term" value="P:lipopolysaccharide biosynthetic process"/>
    <property type="evidence" value="ECO:0007669"/>
    <property type="project" value="UniProtKB-ARBA"/>
</dbReference>
<evidence type="ECO:0000256" key="3">
    <source>
        <dbReference type="ARBA" id="ARBA00022676"/>
    </source>
</evidence>
<dbReference type="PANTHER" id="PTHR33908">
    <property type="entry name" value="MANNOSYLTRANSFERASE YKCB-RELATED"/>
    <property type="match status" value="1"/>
</dbReference>
<evidence type="ECO:0000313" key="11">
    <source>
        <dbReference type="Proteomes" id="UP001161094"/>
    </source>
</evidence>
<dbReference type="Proteomes" id="UP001161094">
    <property type="component" value="Unassembled WGS sequence"/>
</dbReference>
<keyword evidence="6 8" id="KW-1133">Transmembrane helix</keyword>
<keyword evidence="3" id="KW-0328">Glycosyltransferase</keyword>
<evidence type="ECO:0000256" key="8">
    <source>
        <dbReference type="SAM" id="Phobius"/>
    </source>
</evidence>
<feature type="transmembrane region" description="Helical" evidence="8">
    <location>
        <begin position="69"/>
        <end position="90"/>
    </location>
</feature>
<comment type="subcellular location">
    <subcellularLocation>
        <location evidence="1">Cell membrane</location>
        <topology evidence="1">Multi-pass membrane protein</topology>
    </subcellularLocation>
</comment>
<organism evidence="10 11">
    <name type="scientific">Achromobacter spanius</name>
    <dbReference type="NCBI Taxonomy" id="217203"/>
    <lineage>
        <taxon>Bacteria</taxon>
        <taxon>Pseudomonadati</taxon>
        <taxon>Pseudomonadota</taxon>
        <taxon>Betaproteobacteria</taxon>
        <taxon>Burkholderiales</taxon>
        <taxon>Alcaligenaceae</taxon>
        <taxon>Achromobacter</taxon>
    </lineage>
</organism>
<feature type="transmembrane region" description="Helical" evidence="8">
    <location>
        <begin position="173"/>
        <end position="206"/>
    </location>
</feature>
<evidence type="ECO:0000259" key="9">
    <source>
        <dbReference type="Pfam" id="PF13231"/>
    </source>
</evidence>
<comment type="caution">
    <text evidence="10">The sequence shown here is derived from an EMBL/GenBank/DDBJ whole genome shotgun (WGS) entry which is preliminary data.</text>
</comment>
<feature type="transmembrane region" description="Helical" evidence="8">
    <location>
        <begin position="122"/>
        <end position="143"/>
    </location>
</feature>
<evidence type="ECO:0000256" key="2">
    <source>
        <dbReference type="ARBA" id="ARBA00022475"/>
    </source>
</evidence>
<dbReference type="InterPro" id="IPR050297">
    <property type="entry name" value="LipidA_mod_glycosyltrf_83"/>
</dbReference>
<keyword evidence="4" id="KW-0808">Transferase</keyword>
<keyword evidence="5 8" id="KW-0812">Transmembrane</keyword>
<evidence type="ECO:0000256" key="4">
    <source>
        <dbReference type="ARBA" id="ARBA00022679"/>
    </source>
</evidence>
<accession>A0AA42LHP5</accession>
<gene>
    <name evidence="10" type="ORF">N5D93_05420</name>
</gene>
<evidence type="ECO:0000313" key="10">
    <source>
        <dbReference type="EMBL" id="MDH0735238.1"/>
    </source>
</evidence>
<reference evidence="10" key="1">
    <citation type="submission" date="2022-09" db="EMBL/GenBank/DDBJ databases">
        <title>Intensive care unit water sources are persistently colonized with multi-drug resistant bacteria and are the site of extensive horizontal gene transfer of antibiotic resistance genes.</title>
        <authorList>
            <person name="Diorio-Toth L."/>
        </authorList>
    </citation>
    <scope>NUCLEOTIDE SEQUENCE</scope>
    <source>
        <strain evidence="10">GD03843</strain>
    </source>
</reference>
<feature type="transmembrane region" description="Helical" evidence="8">
    <location>
        <begin position="97"/>
        <end position="116"/>
    </location>
</feature>